<keyword evidence="22" id="KW-1185">Reference proteome</keyword>
<keyword evidence="7" id="KW-0645">Protease</keyword>
<evidence type="ECO:0000256" key="8">
    <source>
        <dbReference type="ARBA" id="ARBA00022676"/>
    </source>
</evidence>
<evidence type="ECO:0000256" key="15">
    <source>
        <dbReference type="ARBA" id="ARBA00023316"/>
    </source>
</evidence>
<dbReference type="Pfam" id="PF00905">
    <property type="entry name" value="Transpeptidase"/>
    <property type="match status" value="1"/>
</dbReference>
<dbReference type="GO" id="GO:0008955">
    <property type="term" value="F:peptidoglycan glycosyltransferase activity"/>
    <property type="evidence" value="ECO:0007669"/>
    <property type="project" value="UniProtKB-EC"/>
</dbReference>
<dbReference type="EMBL" id="JACIFF010000006">
    <property type="protein sequence ID" value="MBB4079797.1"/>
    <property type="molecule type" value="Genomic_DNA"/>
</dbReference>
<evidence type="ECO:0000313" key="22">
    <source>
        <dbReference type="Proteomes" id="UP000576209"/>
    </source>
</evidence>
<keyword evidence="12" id="KW-0573">Peptidoglycan synthesis</keyword>
<dbReference type="EC" id="3.4.-.-" evidence="21"/>
<evidence type="ECO:0000256" key="7">
    <source>
        <dbReference type="ARBA" id="ARBA00022670"/>
    </source>
</evidence>
<evidence type="ECO:0000313" key="21">
    <source>
        <dbReference type="EMBL" id="MBB4079797.1"/>
    </source>
</evidence>
<keyword evidence="11" id="KW-0133">Cell shape</keyword>
<accession>A0A840E8Z6</accession>
<keyword evidence="6" id="KW-0121">Carboxypeptidase</keyword>
<dbReference type="GO" id="GO:0009002">
    <property type="term" value="F:serine-type D-Ala-D-Ala carboxypeptidase activity"/>
    <property type="evidence" value="ECO:0007669"/>
    <property type="project" value="UniProtKB-EC"/>
</dbReference>
<comment type="subcellular location">
    <subcellularLocation>
        <location evidence="1">Cell membrane</location>
    </subcellularLocation>
</comment>
<dbReference type="Proteomes" id="UP000576209">
    <property type="component" value="Unassembled WGS sequence"/>
</dbReference>
<dbReference type="AlphaFoldDB" id="A0A840E8Z6"/>
<comment type="similarity">
    <text evidence="3">In the C-terminal section; belongs to the transpeptidase family.</text>
</comment>
<reference evidence="21 22" key="1">
    <citation type="submission" date="2020-08" db="EMBL/GenBank/DDBJ databases">
        <title>Genomic Encyclopedia of Type Strains, Phase IV (KMG-IV): sequencing the most valuable type-strain genomes for metagenomic binning, comparative biology and taxonomic classification.</title>
        <authorList>
            <person name="Goeker M."/>
        </authorList>
    </citation>
    <scope>NUCLEOTIDE SEQUENCE [LARGE SCALE GENOMIC DNA]</scope>
    <source>
        <strain evidence="21 22">DSM 105137</strain>
    </source>
</reference>
<dbReference type="InterPro" id="IPR001264">
    <property type="entry name" value="Glyco_trans_51"/>
</dbReference>
<comment type="caution">
    <text evidence="21">The sequence shown here is derived from an EMBL/GenBank/DDBJ whole genome shotgun (WGS) entry which is preliminary data.</text>
</comment>
<feature type="transmembrane region" description="Helical" evidence="18">
    <location>
        <begin position="24"/>
        <end position="50"/>
    </location>
</feature>
<dbReference type="Gene3D" id="1.10.3810.10">
    <property type="entry name" value="Biosynthetic peptidoglycan transglycosylase-like"/>
    <property type="match status" value="1"/>
</dbReference>
<evidence type="ECO:0000259" key="20">
    <source>
        <dbReference type="Pfam" id="PF00912"/>
    </source>
</evidence>
<dbReference type="GO" id="GO:0006508">
    <property type="term" value="P:proteolysis"/>
    <property type="evidence" value="ECO:0007669"/>
    <property type="project" value="UniProtKB-KW"/>
</dbReference>
<keyword evidence="15" id="KW-0961">Cell wall biogenesis/degradation</keyword>
<evidence type="ECO:0000256" key="11">
    <source>
        <dbReference type="ARBA" id="ARBA00022960"/>
    </source>
</evidence>
<evidence type="ECO:0000256" key="16">
    <source>
        <dbReference type="ARBA" id="ARBA00034000"/>
    </source>
</evidence>
<dbReference type="Pfam" id="PF00912">
    <property type="entry name" value="Transgly"/>
    <property type="match status" value="1"/>
</dbReference>
<dbReference type="EC" id="2.4.1.-" evidence="21"/>
<comment type="similarity">
    <text evidence="4">In the N-terminal section; belongs to the glycosyltransferase 51 family.</text>
</comment>
<dbReference type="SUPFAM" id="SSF53955">
    <property type="entry name" value="Lysozyme-like"/>
    <property type="match status" value="1"/>
</dbReference>
<evidence type="ECO:0000256" key="14">
    <source>
        <dbReference type="ARBA" id="ARBA00023268"/>
    </source>
</evidence>
<dbReference type="InterPro" id="IPR023346">
    <property type="entry name" value="Lysozyme-like_dom_sf"/>
</dbReference>
<dbReference type="GO" id="GO:0008360">
    <property type="term" value="P:regulation of cell shape"/>
    <property type="evidence" value="ECO:0007669"/>
    <property type="project" value="UniProtKB-KW"/>
</dbReference>
<dbReference type="SUPFAM" id="SSF56601">
    <property type="entry name" value="beta-lactamase/transpeptidase-like"/>
    <property type="match status" value="1"/>
</dbReference>
<dbReference type="PANTHER" id="PTHR32282">
    <property type="entry name" value="BINDING PROTEIN TRANSPEPTIDASE, PUTATIVE-RELATED"/>
    <property type="match status" value="1"/>
</dbReference>
<dbReference type="InterPro" id="IPR012338">
    <property type="entry name" value="Beta-lactam/transpept-like"/>
</dbReference>
<dbReference type="InterPro" id="IPR001460">
    <property type="entry name" value="PCN-bd_Tpept"/>
</dbReference>
<dbReference type="GO" id="GO:0009252">
    <property type="term" value="P:peptidoglycan biosynthetic process"/>
    <property type="evidence" value="ECO:0007669"/>
    <property type="project" value="UniProtKB-KW"/>
</dbReference>
<keyword evidence="9 21" id="KW-0808">Transferase</keyword>
<evidence type="ECO:0000259" key="19">
    <source>
        <dbReference type="Pfam" id="PF00905"/>
    </source>
</evidence>
<evidence type="ECO:0000256" key="1">
    <source>
        <dbReference type="ARBA" id="ARBA00004236"/>
    </source>
</evidence>
<protein>
    <submittedName>
        <fullName evidence="21">Penicillin-binding protein 1A</fullName>
        <ecNumber evidence="21">2.4.1.-</ecNumber>
        <ecNumber evidence="21">3.4.-.-</ecNumber>
    </submittedName>
</protein>
<dbReference type="GO" id="GO:0008658">
    <property type="term" value="F:penicillin binding"/>
    <property type="evidence" value="ECO:0007669"/>
    <property type="project" value="InterPro"/>
</dbReference>
<feature type="domain" description="Glycosyl transferase family 51" evidence="20">
    <location>
        <begin position="80"/>
        <end position="262"/>
    </location>
</feature>
<comment type="catalytic activity">
    <reaction evidence="17">
        <text>[GlcNAc-(1-&gt;4)-Mur2Ac(oyl-L-Ala-gamma-D-Glu-L-Lys-D-Ala-D-Ala)](n)-di-trans,octa-cis-undecaprenyl diphosphate + beta-D-GlcNAc-(1-&gt;4)-Mur2Ac(oyl-L-Ala-gamma-D-Glu-L-Lys-D-Ala-D-Ala)-di-trans,octa-cis-undecaprenyl diphosphate = [GlcNAc-(1-&gt;4)-Mur2Ac(oyl-L-Ala-gamma-D-Glu-L-Lys-D-Ala-D-Ala)](n+1)-di-trans,octa-cis-undecaprenyl diphosphate + di-trans,octa-cis-undecaprenyl diphosphate + H(+)</text>
        <dbReference type="Rhea" id="RHEA:23708"/>
        <dbReference type="Rhea" id="RHEA-COMP:9602"/>
        <dbReference type="Rhea" id="RHEA-COMP:9603"/>
        <dbReference type="ChEBI" id="CHEBI:15378"/>
        <dbReference type="ChEBI" id="CHEBI:58405"/>
        <dbReference type="ChEBI" id="CHEBI:60033"/>
        <dbReference type="ChEBI" id="CHEBI:78435"/>
        <dbReference type="EC" id="2.4.99.28"/>
    </reaction>
</comment>
<evidence type="ECO:0000256" key="9">
    <source>
        <dbReference type="ARBA" id="ARBA00022679"/>
    </source>
</evidence>
<comment type="pathway">
    <text evidence="2">Cell wall biogenesis; peptidoglycan biosynthesis.</text>
</comment>
<evidence type="ECO:0000256" key="18">
    <source>
        <dbReference type="SAM" id="Phobius"/>
    </source>
</evidence>
<evidence type="ECO:0000256" key="13">
    <source>
        <dbReference type="ARBA" id="ARBA00023136"/>
    </source>
</evidence>
<keyword evidence="10 21" id="KW-0378">Hydrolase</keyword>
<keyword evidence="5" id="KW-1003">Cell membrane</keyword>
<feature type="domain" description="Penicillin-binding protein transpeptidase" evidence="19">
    <location>
        <begin position="436"/>
        <end position="680"/>
    </location>
</feature>
<dbReference type="InterPro" id="IPR036950">
    <property type="entry name" value="PBP_transglycosylase"/>
</dbReference>
<dbReference type="PANTHER" id="PTHR32282:SF11">
    <property type="entry name" value="PENICILLIN-BINDING PROTEIN 1B"/>
    <property type="match status" value="1"/>
</dbReference>
<organism evidence="21 22">
    <name type="scientific">Neolewinella aquimaris</name>
    <dbReference type="NCBI Taxonomy" id="1835722"/>
    <lineage>
        <taxon>Bacteria</taxon>
        <taxon>Pseudomonadati</taxon>
        <taxon>Bacteroidota</taxon>
        <taxon>Saprospiria</taxon>
        <taxon>Saprospirales</taxon>
        <taxon>Lewinellaceae</taxon>
        <taxon>Neolewinella</taxon>
    </lineage>
</organism>
<dbReference type="GO" id="GO:0071555">
    <property type="term" value="P:cell wall organization"/>
    <property type="evidence" value="ECO:0007669"/>
    <property type="project" value="UniProtKB-KW"/>
</dbReference>
<evidence type="ECO:0000256" key="12">
    <source>
        <dbReference type="ARBA" id="ARBA00022984"/>
    </source>
</evidence>
<comment type="catalytic activity">
    <reaction evidence="16">
        <text>Preferential cleavage: (Ac)2-L-Lys-D-Ala-|-D-Ala. Also transpeptidation of peptidyl-alanyl moieties that are N-acyl substituents of D-alanine.</text>
        <dbReference type="EC" id="3.4.16.4"/>
    </reaction>
</comment>
<dbReference type="RefSeq" id="WP_183496042.1">
    <property type="nucleotide sequence ID" value="NZ_JACIFF010000006.1"/>
</dbReference>
<evidence type="ECO:0000256" key="10">
    <source>
        <dbReference type="ARBA" id="ARBA00022801"/>
    </source>
</evidence>
<gene>
    <name evidence="21" type="ORF">GGR28_002424</name>
</gene>
<evidence type="ECO:0000256" key="5">
    <source>
        <dbReference type="ARBA" id="ARBA00022475"/>
    </source>
</evidence>
<sequence length="777" mass="86580">MNPISQRLAGARTRIRRWRTERPITFYSLSALLALSLTGIVAVVGLLLLVNYGAFGHMPSEQELLDYRNDVGSEAFDVNGESLGRFFKQDREETDYSELPEHLVHALVATEDSRFYTHSGIDWEAYGRVAYRTILMGEDDQGGGSTLSQQLIKNAYGRPELGYGPRVDLLLHKLREGILARRLEAVMPKEEVMERYLNTVSFPSNTFGIAAASRRYFQREPDELTVRQAASLVASLKGTTSYDPRRATERNARRTDLVLTLMGRAGYLSPEEVTEAQADDLCLAYYREPARVVQAPHFTQEMKKQTARLLSGTQHREGRPYNLYTDNLRIYTTLDLRYQQHAERAVVRQMKIVQRSFERHLRGRDAWETEASLRGAIRNSDRWRTGQAAGIDSLALVEAFNTKMAMELPIPNGEPLVGQFSPLDSVKHSLSYLRAGFLVLDHADGAVRAWVGGSDFNFSHYDHVTSRRQTGSTFKAFVYAAALMEGFDPCYRISNSLRTYADEDGPWTPHNSDWVHGGTYSMHGALTHSSNVAAVKMIMETTPEPVVEIAHTMGIGGEIRPIPSIALGTVESTLYEMVGAYATFPNGGRHTEPYVISRIENGDGEVIYEHEAVSTAVLEEEQAATMVQLLRNAVERGTASRLRWEYGVLRPSIGKTGTTQNMADGWFVGSTPALTGGAWVGGENTGVRFRSGDLGNGARSALPIWAYFLQNMENDTALVAQLGDDFPKISDEVRESFRCSEFIPPVQIVEEIDETPTEDTPEQVLPVSNVATLPDGR</sequence>
<name>A0A840E8Z6_9BACT</name>
<proteinExistence type="inferred from homology"/>
<evidence type="ECO:0000256" key="17">
    <source>
        <dbReference type="ARBA" id="ARBA00049902"/>
    </source>
</evidence>
<dbReference type="InterPro" id="IPR050396">
    <property type="entry name" value="Glycosyltr_51/Transpeptidase"/>
</dbReference>
<evidence type="ECO:0000256" key="6">
    <source>
        <dbReference type="ARBA" id="ARBA00022645"/>
    </source>
</evidence>
<evidence type="ECO:0000256" key="4">
    <source>
        <dbReference type="ARBA" id="ARBA00007739"/>
    </source>
</evidence>
<keyword evidence="18" id="KW-1133">Transmembrane helix</keyword>
<evidence type="ECO:0000256" key="2">
    <source>
        <dbReference type="ARBA" id="ARBA00004752"/>
    </source>
</evidence>
<evidence type="ECO:0000256" key="3">
    <source>
        <dbReference type="ARBA" id="ARBA00007090"/>
    </source>
</evidence>
<dbReference type="Gene3D" id="3.40.710.10">
    <property type="entry name" value="DD-peptidase/beta-lactamase superfamily"/>
    <property type="match status" value="1"/>
</dbReference>
<keyword evidence="13 18" id="KW-0472">Membrane</keyword>
<dbReference type="GO" id="GO:0030288">
    <property type="term" value="C:outer membrane-bounded periplasmic space"/>
    <property type="evidence" value="ECO:0007669"/>
    <property type="project" value="TreeGrafter"/>
</dbReference>
<keyword evidence="14" id="KW-0511">Multifunctional enzyme</keyword>
<dbReference type="GO" id="GO:0005886">
    <property type="term" value="C:plasma membrane"/>
    <property type="evidence" value="ECO:0007669"/>
    <property type="project" value="UniProtKB-SubCell"/>
</dbReference>
<keyword evidence="8 21" id="KW-0328">Glycosyltransferase</keyword>
<keyword evidence="18" id="KW-0812">Transmembrane</keyword>